<dbReference type="Pfam" id="PF03442">
    <property type="entry name" value="CBM_X2"/>
    <property type="match status" value="1"/>
</dbReference>
<dbReference type="GO" id="GO:0030245">
    <property type="term" value="P:cellulose catabolic process"/>
    <property type="evidence" value="ECO:0007669"/>
    <property type="project" value="UniProtKB-KW"/>
</dbReference>
<reference evidence="9 10" key="1">
    <citation type="submission" date="2019-10" db="EMBL/GenBank/DDBJ databases">
        <title>Bifidobacterium from non-human primates.</title>
        <authorList>
            <person name="Modesto M."/>
        </authorList>
    </citation>
    <scope>NUCLEOTIDE SEQUENCE [LARGE SCALE GENOMIC DNA]</scope>
    <source>
        <strain evidence="9 10">SMA15</strain>
    </source>
</reference>
<evidence type="ECO:0000313" key="10">
    <source>
        <dbReference type="Proteomes" id="UP000483293"/>
    </source>
</evidence>
<keyword evidence="6" id="KW-1133">Transmembrane helix</keyword>
<evidence type="ECO:0000313" key="9">
    <source>
        <dbReference type="EMBL" id="NEG54994.1"/>
    </source>
</evidence>
<feature type="signal peptide" evidence="7">
    <location>
        <begin position="1"/>
        <end position="28"/>
    </location>
</feature>
<evidence type="ECO:0000256" key="7">
    <source>
        <dbReference type="SAM" id="SignalP"/>
    </source>
</evidence>
<dbReference type="InterPro" id="IPR013783">
    <property type="entry name" value="Ig-like_fold"/>
</dbReference>
<feature type="compositionally biased region" description="Low complexity" evidence="5">
    <location>
        <begin position="512"/>
        <end position="552"/>
    </location>
</feature>
<name>A0A6L9SR80_9BIFI</name>
<dbReference type="AlphaFoldDB" id="A0A6L9SR80"/>
<dbReference type="InterPro" id="IPR005102">
    <property type="entry name" value="Carbo-bd_X2"/>
</dbReference>
<keyword evidence="2" id="KW-0136">Cellulose degradation</keyword>
<evidence type="ECO:0000259" key="8">
    <source>
        <dbReference type="Pfam" id="PF03442"/>
    </source>
</evidence>
<keyword evidence="10" id="KW-1185">Reference proteome</keyword>
<sequence>MRHGLCKAVIAALASITMIATGAATASAAQAPGVTVPQQGGYSATKISHPDAALGADDGILNVDANGNPTAGEGTNDRGQSYSWSAVGYGDWMYVGTCYSAMGSTLKIMASQLRTDYATLKAGIDALFNGNLFLDSGENHSLLLKINTRTGEVRIVQGPIRNVNGVSVSGYRSAIEFHDKLYFAASAQPTPYLVEVDPATDAVKTVYTSGKVADRTMSVGIRGLAVVGDQLVASMIGQYGDNESGAYIVASSDPSAGQDSFRIVGTQQDLLDYPAYHYTDEIFGGAIWDMVGFDGRMYVTVVTGKNGGKRSFALFRATPKATGRWDYKLLVGDKAQGAAYDFGFGADRSGAANLVVYKDHLYIGGYNDPMVALPDAMQFKFENLYKDLNSPVNLWRMDADERFQMVAGEANDAFPEGPIGTIDGATMRAGLGSDDEASRFLNQYVWRMQSYDGKLYAGTFDISDLAYPATQFANGDILHRTPEEWQKQIDYVKAFIEALRKSQNDKKDKKQGTSASSDGQSAGQQSDGQSAGQQSDAAAQSDESSSEATAPASEDDLKAATLSADGDAQAVQSDVERMQTLLGDMQGDLTAAPATASADGVTTYSADAAPSAQDRERFYNQLTQLRDLLEKNRANLPDSLVKSFDEWLTQANVENFGYFVGTMKYLSSATKEKRGFDLVTSADGVHFSTVTRNGLGDNNNHGLRVFAVTDTGLNIGTANPYHGTQIWKIDDGSGDDANAQLERNAFTYDKYDAESKAANHKGLNVGIAFNGAGVDEVRYDEHPLAAGTDYTVTDSGLTLSSDLLNGKKTGSTGTVTVVFSRGARARFTVTIKDGTPGASKPSQQQSKPAGSATAKKPAKKTGSTANTGAAVIGVVVAAAVALVAGGAALMLRKRA</sequence>
<dbReference type="InterPro" id="IPR014756">
    <property type="entry name" value="Ig_E-set"/>
</dbReference>
<evidence type="ECO:0000256" key="4">
    <source>
        <dbReference type="ARBA" id="ARBA00023326"/>
    </source>
</evidence>
<dbReference type="RefSeq" id="WP_163196700.1">
    <property type="nucleotide sequence ID" value="NZ_WHZV01000002.1"/>
</dbReference>
<evidence type="ECO:0000256" key="6">
    <source>
        <dbReference type="SAM" id="Phobius"/>
    </source>
</evidence>
<dbReference type="SUPFAM" id="SSF81296">
    <property type="entry name" value="E set domains"/>
    <property type="match status" value="1"/>
</dbReference>
<dbReference type="EMBL" id="WHZV01000002">
    <property type="protein sequence ID" value="NEG54994.1"/>
    <property type="molecule type" value="Genomic_DNA"/>
</dbReference>
<feature type="region of interest" description="Disordered" evidence="5">
    <location>
        <begin position="832"/>
        <end position="864"/>
    </location>
</feature>
<keyword evidence="1 7" id="KW-0732">Signal</keyword>
<keyword evidence="6" id="KW-0472">Membrane</keyword>
<comment type="caution">
    <text evidence="9">The sequence shown here is derived from an EMBL/GenBank/DDBJ whole genome shotgun (WGS) entry which is preliminary data.</text>
</comment>
<organism evidence="9 10">
    <name type="scientific">Bifidobacterium platyrrhinorum</name>
    <dbReference type="NCBI Taxonomy" id="2661628"/>
    <lineage>
        <taxon>Bacteria</taxon>
        <taxon>Bacillati</taxon>
        <taxon>Actinomycetota</taxon>
        <taxon>Actinomycetes</taxon>
        <taxon>Bifidobacteriales</taxon>
        <taxon>Bifidobacteriaceae</taxon>
        <taxon>Bifidobacterium</taxon>
    </lineage>
</organism>
<feature type="transmembrane region" description="Helical" evidence="6">
    <location>
        <begin position="869"/>
        <end position="891"/>
    </location>
</feature>
<protein>
    <recommendedName>
        <fullName evidence="8">Carbohydrate binding X2 domain-containing protein</fullName>
    </recommendedName>
</protein>
<evidence type="ECO:0000256" key="3">
    <source>
        <dbReference type="ARBA" id="ARBA00023277"/>
    </source>
</evidence>
<evidence type="ECO:0000256" key="2">
    <source>
        <dbReference type="ARBA" id="ARBA00023001"/>
    </source>
</evidence>
<feature type="domain" description="Carbohydrate binding X2" evidence="8">
    <location>
        <begin position="745"/>
        <end position="829"/>
    </location>
</feature>
<proteinExistence type="predicted"/>
<feature type="chain" id="PRO_5026925022" description="Carbohydrate binding X2 domain-containing protein" evidence="7">
    <location>
        <begin position="29"/>
        <end position="895"/>
    </location>
</feature>
<keyword evidence="6" id="KW-0812">Transmembrane</keyword>
<evidence type="ECO:0000256" key="5">
    <source>
        <dbReference type="SAM" id="MobiDB-lite"/>
    </source>
</evidence>
<dbReference type="Proteomes" id="UP000483293">
    <property type="component" value="Unassembled WGS sequence"/>
</dbReference>
<accession>A0A6L9SR80</accession>
<feature type="region of interest" description="Disordered" evidence="5">
    <location>
        <begin position="502"/>
        <end position="555"/>
    </location>
</feature>
<dbReference type="Gene3D" id="2.60.40.10">
    <property type="entry name" value="Immunoglobulins"/>
    <property type="match status" value="1"/>
</dbReference>
<feature type="compositionally biased region" description="Basic and acidic residues" evidence="5">
    <location>
        <begin position="502"/>
        <end position="511"/>
    </location>
</feature>
<gene>
    <name evidence="9" type="ORF">GFD21_04235</name>
</gene>
<keyword evidence="3" id="KW-0119">Carbohydrate metabolism</keyword>
<evidence type="ECO:0000256" key="1">
    <source>
        <dbReference type="ARBA" id="ARBA00022729"/>
    </source>
</evidence>
<keyword evidence="4" id="KW-0624">Polysaccharide degradation</keyword>